<dbReference type="InterPro" id="IPR008969">
    <property type="entry name" value="CarboxyPept-like_regulatory"/>
</dbReference>
<comment type="caution">
    <text evidence="2">The sequence shown here is derived from an EMBL/GenBank/DDBJ whole genome shotgun (WGS) entry which is preliminary data.</text>
</comment>
<dbReference type="SUPFAM" id="SSF56935">
    <property type="entry name" value="Porins"/>
    <property type="match status" value="1"/>
</dbReference>
<evidence type="ECO:0000313" key="2">
    <source>
        <dbReference type="EMBL" id="TBO41739.1"/>
    </source>
</evidence>
<dbReference type="SUPFAM" id="SSF49464">
    <property type="entry name" value="Carboxypeptidase regulatory domain-like"/>
    <property type="match status" value="1"/>
</dbReference>
<dbReference type="Gene3D" id="2.60.40.1120">
    <property type="entry name" value="Carboxypeptidase-like, regulatory domain"/>
    <property type="match status" value="1"/>
</dbReference>
<proteinExistence type="predicted"/>
<dbReference type="AlphaFoldDB" id="A0A4Q9HCL3"/>
<dbReference type="EMBL" id="SIXF01000011">
    <property type="protein sequence ID" value="TBO41739.1"/>
    <property type="molecule type" value="Genomic_DNA"/>
</dbReference>
<dbReference type="Proteomes" id="UP000291819">
    <property type="component" value="Unassembled WGS sequence"/>
</dbReference>
<organism evidence="2 3">
    <name type="scientific">Pedobacter kyonggii</name>
    <dbReference type="NCBI Taxonomy" id="1926871"/>
    <lineage>
        <taxon>Bacteria</taxon>
        <taxon>Pseudomonadati</taxon>
        <taxon>Bacteroidota</taxon>
        <taxon>Sphingobacteriia</taxon>
        <taxon>Sphingobacteriales</taxon>
        <taxon>Sphingobacteriaceae</taxon>
        <taxon>Pedobacter</taxon>
    </lineage>
</organism>
<sequence length="902" mass="101307">MLITLNSVNTLLRTFMPHTNKFMRAFTKSIFLPLLFAGIFTNSNAQNYTVKGIVLDTAGLPLPGAVVRIKFGTDSVGTSANPDGTFALDKIKAKQFILSAAFIGYDTFIKQYQIEKGNILNITDIRLKPSSNTLEGVVISGVPPVKVTEDTVSFSARAFPVRDGDAVDEVLKKLPGIKVDKDGNVTSQGSPVTKIRVNGKDFFGTDVATAIKNLPADIIKNLQFIDDYGDQAKLTGIKTGEPEKVLNLTIEEDKKKGYFARASAGVGNSDRYNTNIRGNSMKGEQQVSFDGTSANANMRGGGGNGITTRNAAGLNYKNEFNSKLSADAGYNFNNNKNNTISSTYTQSVLQDAGQNPLSRLEDARNNSKSDNYSHWFGGNLEYKIDTMNYLKISPNFSYNTNSGHNTGNSLITQDTLFTRRESNNFSNSNNLNARTNIFYNHKFSKKGRNLSSWGNINYTNGENFGNVYNKYINIHANVADSVLQNQLNNQNNRNLGLNVGASYMEPLWKKTFLEVNYSWNRSSTNNSRDAYDVADGNQVFNPNLSNIYDYQFITNKVGLNYRYIGEKLNYTLGINAQPALLQGQNLSNSIETVNRTFNLIPSGRFSYKFSNQQSFDVNYWGRNNQPGFLQLQPISDNSNLQNVVTGNPNLKPEFIHSINAHYKQADWSAGKVIMANFKYERTNDRIVTTKQRVPGTVNQLTSYINTDGYYTLQGDYDISKPLSAERKFTIGYSGSGQLNNNITFTDDSRIEARNMAWRQELEFRVDLKDIVNFEVETAYSQNLTKYSNETFTDRQSNRFECGIEGRNYFFKDLTLGYDFTKQINSGFDNGAVRNPTLLRLSMEYKFMKNDMAAIRVEGFDLFDQNSGISRDVFDNVIVDKQVNRLGRYFMLSLIYRVRKFGG</sequence>
<dbReference type="Pfam" id="PF13715">
    <property type="entry name" value="CarbopepD_reg_2"/>
    <property type="match status" value="1"/>
</dbReference>
<dbReference type="OrthoDB" id="1086219at2"/>
<gene>
    <name evidence="2" type="ORF">EYS08_12895</name>
</gene>
<dbReference type="RefSeq" id="WP_131030432.1">
    <property type="nucleotide sequence ID" value="NZ_SIXF01000011.1"/>
</dbReference>
<dbReference type="InterPro" id="IPR041700">
    <property type="entry name" value="OMP_b-brl_3"/>
</dbReference>
<feature type="domain" description="Outer membrane protein beta-barrel" evidence="1">
    <location>
        <begin position="441"/>
        <end position="895"/>
    </location>
</feature>
<evidence type="ECO:0000259" key="1">
    <source>
        <dbReference type="Pfam" id="PF14905"/>
    </source>
</evidence>
<accession>A0A4Q9HCL3</accession>
<keyword evidence="3" id="KW-1185">Reference proteome</keyword>
<reference evidence="2 3" key="1">
    <citation type="submission" date="2019-02" db="EMBL/GenBank/DDBJ databases">
        <title>Pedobacter kyonggii whole genome sequence analysis.</title>
        <authorList>
            <person name="Dahal R.H."/>
        </authorList>
    </citation>
    <scope>NUCLEOTIDE SEQUENCE [LARGE SCALE GENOMIC DNA]</scope>
    <source>
        <strain evidence="2 3">K-4-11-1</strain>
    </source>
</reference>
<name>A0A4Q9HCL3_9SPHI</name>
<protein>
    <recommendedName>
        <fullName evidence="1">Outer membrane protein beta-barrel domain-containing protein</fullName>
    </recommendedName>
</protein>
<evidence type="ECO:0000313" key="3">
    <source>
        <dbReference type="Proteomes" id="UP000291819"/>
    </source>
</evidence>
<dbReference type="Pfam" id="PF14905">
    <property type="entry name" value="OMP_b-brl_3"/>
    <property type="match status" value="1"/>
</dbReference>